<keyword evidence="2" id="KW-1185">Reference proteome</keyword>
<gene>
    <name evidence="1" type="ORF">SAMN05421757_108212</name>
</gene>
<evidence type="ECO:0000313" key="2">
    <source>
        <dbReference type="Proteomes" id="UP000198426"/>
    </source>
</evidence>
<accession>A0A239L1M8</accession>
<evidence type="ECO:0000313" key="1">
    <source>
        <dbReference type="EMBL" id="SNT24466.1"/>
    </source>
</evidence>
<reference evidence="1 2" key="1">
    <citation type="submission" date="2017-06" db="EMBL/GenBank/DDBJ databases">
        <authorList>
            <person name="Kim H.J."/>
            <person name="Triplett B.A."/>
        </authorList>
    </citation>
    <scope>NUCLEOTIDE SEQUENCE [LARGE SCALE GENOMIC DNA]</scope>
    <source>
        <strain evidence="1 2">DSM 29339</strain>
    </source>
</reference>
<protein>
    <submittedName>
        <fullName evidence="1">Uncharacterized protein</fullName>
    </submittedName>
</protein>
<name>A0A239L1M8_9RHOB</name>
<dbReference type="Proteomes" id="UP000198426">
    <property type="component" value="Unassembled WGS sequence"/>
</dbReference>
<sequence>MLRTITVGTHVSVQGIYVRDTQDGRIVVRVGEENFKGTPIREAKAA</sequence>
<dbReference type="AlphaFoldDB" id="A0A239L1M8"/>
<dbReference type="EMBL" id="FZOY01000008">
    <property type="protein sequence ID" value="SNT24466.1"/>
    <property type="molecule type" value="Genomic_DNA"/>
</dbReference>
<organism evidence="1 2">
    <name type="scientific">Tropicimonas sediminicola</name>
    <dbReference type="NCBI Taxonomy" id="1031541"/>
    <lineage>
        <taxon>Bacteria</taxon>
        <taxon>Pseudomonadati</taxon>
        <taxon>Pseudomonadota</taxon>
        <taxon>Alphaproteobacteria</taxon>
        <taxon>Rhodobacterales</taxon>
        <taxon>Roseobacteraceae</taxon>
        <taxon>Tropicimonas</taxon>
    </lineage>
</organism>
<proteinExistence type="predicted"/>